<sequence length="242" mass="25043">MGLLDSILGRSRPVRPDLDRLFGLPAAALTLQAGTGFVPAGTGSVCFAAVEGGAFARLKADVRDLLDVEVVAGPDRGAGGGEGRGAGPSAYPVTYSSDAYGYTWLTVRRPAEDLITLVNDLHAVNALLEEAGFGPHLLCSLTSFRAPAAGPRSPGAEGVGTGGAGTDAPGADGHRARDLALVYVYKRGTFYPFAPRTDRAEARDNALELQVRGLLAGDLAIEPDMERWFPVWGAPGLGGAGR</sequence>
<dbReference type="EMBL" id="CP163444">
    <property type="protein sequence ID" value="XDQ76916.1"/>
    <property type="molecule type" value="Genomic_DNA"/>
</dbReference>
<dbReference type="AlphaFoldDB" id="A0AB39TCA8"/>
<feature type="region of interest" description="Disordered" evidence="1">
    <location>
        <begin position="150"/>
        <end position="172"/>
    </location>
</feature>
<dbReference type="InterPro" id="IPR054383">
    <property type="entry name" value="PspAB-like"/>
</dbReference>
<protein>
    <submittedName>
        <fullName evidence="2">Uncharacterized protein</fullName>
    </submittedName>
</protein>
<evidence type="ECO:0000256" key="1">
    <source>
        <dbReference type="SAM" id="MobiDB-lite"/>
    </source>
</evidence>
<organism evidence="2">
    <name type="scientific">Streptomyces sp. R44</name>
    <dbReference type="NCBI Taxonomy" id="3238633"/>
    <lineage>
        <taxon>Bacteria</taxon>
        <taxon>Bacillati</taxon>
        <taxon>Actinomycetota</taxon>
        <taxon>Actinomycetes</taxon>
        <taxon>Kitasatosporales</taxon>
        <taxon>Streptomycetaceae</taxon>
        <taxon>Streptomyces</taxon>
    </lineage>
</organism>
<gene>
    <name evidence="2" type="ORF">AB5J54_37440</name>
</gene>
<name>A0AB39TCA8_9ACTN</name>
<dbReference type="Pfam" id="PF22742">
    <property type="entry name" value="PspAB"/>
    <property type="match status" value="1"/>
</dbReference>
<accession>A0AB39TCA8</accession>
<dbReference type="RefSeq" id="WP_369149579.1">
    <property type="nucleotide sequence ID" value="NZ_CP163444.1"/>
</dbReference>
<evidence type="ECO:0000313" key="2">
    <source>
        <dbReference type="EMBL" id="XDQ76916.1"/>
    </source>
</evidence>
<proteinExistence type="predicted"/>
<reference evidence="2" key="1">
    <citation type="submission" date="2024-07" db="EMBL/GenBank/DDBJ databases">
        <authorList>
            <person name="Yu S.T."/>
        </authorList>
    </citation>
    <scope>NUCLEOTIDE SEQUENCE</scope>
    <source>
        <strain evidence="2">R44</strain>
    </source>
</reference>